<dbReference type="InterPro" id="IPR003439">
    <property type="entry name" value="ABC_transporter-like_ATP-bd"/>
</dbReference>
<dbReference type="Gene3D" id="3.40.50.300">
    <property type="entry name" value="P-loop containing nucleotide triphosphate hydrolases"/>
    <property type="match status" value="1"/>
</dbReference>
<dbReference type="EMBL" id="BARS01002003">
    <property type="protein sequence ID" value="GAF79623.1"/>
    <property type="molecule type" value="Genomic_DNA"/>
</dbReference>
<dbReference type="AlphaFoldDB" id="X0SEZ9"/>
<dbReference type="PANTHER" id="PTHR43394">
    <property type="entry name" value="ATP-DEPENDENT PERMEASE MDL1, MITOCHONDRIAL"/>
    <property type="match status" value="1"/>
</dbReference>
<protein>
    <recommendedName>
        <fullName evidence="1">ABC transporter domain-containing protein</fullName>
    </recommendedName>
</protein>
<feature type="domain" description="ABC transporter" evidence="1">
    <location>
        <begin position="11"/>
        <end position="56"/>
    </location>
</feature>
<dbReference type="Pfam" id="PF00005">
    <property type="entry name" value="ABC_tran"/>
    <property type="match status" value="1"/>
</dbReference>
<proteinExistence type="predicted"/>
<dbReference type="GO" id="GO:0090374">
    <property type="term" value="P:oligopeptide export from mitochondrion"/>
    <property type="evidence" value="ECO:0007669"/>
    <property type="project" value="TreeGrafter"/>
</dbReference>
<feature type="non-terminal residue" evidence="2">
    <location>
        <position position="1"/>
    </location>
</feature>
<dbReference type="GO" id="GO:0005743">
    <property type="term" value="C:mitochondrial inner membrane"/>
    <property type="evidence" value="ECO:0007669"/>
    <property type="project" value="TreeGrafter"/>
</dbReference>
<sequence>VTKLVRADTFINDFPDGLNTKLHERGSNISMGQRQLLSFARVLAHDPDVLILDEATGNIDTETEKLIQEALVELLRDRTSLVIAHRLSTIRHSDRIIVLHKGQLFESGTHNELIAKRGMYYNLYQMQYLDREAAETA</sequence>
<dbReference type="GO" id="GO:0015421">
    <property type="term" value="F:ABC-type oligopeptide transporter activity"/>
    <property type="evidence" value="ECO:0007669"/>
    <property type="project" value="TreeGrafter"/>
</dbReference>
<dbReference type="GO" id="GO:0016887">
    <property type="term" value="F:ATP hydrolysis activity"/>
    <property type="evidence" value="ECO:0007669"/>
    <property type="project" value="InterPro"/>
</dbReference>
<gene>
    <name evidence="2" type="ORF">S01H1_03717</name>
</gene>
<comment type="caution">
    <text evidence="2">The sequence shown here is derived from an EMBL/GenBank/DDBJ whole genome shotgun (WGS) entry which is preliminary data.</text>
</comment>
<dbReference type="GO" id="GO:0005524">
    <property type="term" value="F:ATP binding"/>
    <property type="evidence" value="ECO:0007669"/>
    <property type="project" value="InterPro"/>
</dbReference>
<evidence type="ECO:0000259" key="1">
    <source>
        <dbReference type="Pfam" id="PF00005"/>
    </source>
</evidence>
<reference evidence="2" key="1">
    <citation type="journal article" date="2014" name="Front. Microbiol.">
        <title>High frequency of phylogenetically diverse reductive dehalogenase-homologous genes in deep subseafloor sedimentary metagenomes.</title>
        <authorList>
            <person name="Kawai M."/>
            <person name="Futagami T."/>
            <person name="Toyoda A."/>
            <person name="Takaki Y."/>
            <person name="Nishi S."/>
            <person name="Hori S."/>
            <person name="Arai W."/>
            <person name="Tsubouchi T."/>
            <person name="Morono Y."/>
            <person name="Uchiyama I."/>
            <person name="Ito T."/>
            <person name="Fujiyama A."/>
            <person name="Inagaki F."/>
            <person name="Takami H."/>
        </authorList>
    </citation>
    <scope>NUCLEOTIDE SEQUENCE</scope>
    <source>
        <strain evidence="2">Expedition CK06-06</strain>
    </source>
</reference>
<evidence type="ECO:0000313" key="2">
    <source>
        <dbReference type="EMBL" id="GAF79623.1"/>
    </source>
</evidence>
<dbReference type="InterPro" id="IPR027417">
    <property type="entry name" value="P-loop_NTPase"/>
</dbReference>
<dbReference type="SUPFAM" id="SSF52540">
    <property type="entry name" value="P-loop containing nucleoside triphosphate hydrolases"/>
    <property type="match status" value="1"/>
</dbReference>
<dbReference type="InterPro" id="IPR039421">
    <property type="entry name" value="Type_1_exporter"/>
</dbReference>
<accession>X0SEZ9</accession>
<organism evidence="2">
    <name type="scientific">marine sediment metagenome</name>
    <dbReference type="NCBI Taxonomy" id="412755"/>
    <lineage>
        <taxon>unclassified sequences</taxon>
        <taxon>metagenomes</taxon>
        <taxon>ecological metagenomes</taxon>
    </lineage>
</organism>
<dbReference type="PANTHER" id="PTHR43394:SF1">
    <property type="entry name" value="ATP-BINDING CASSETTE SUB-FAMILY B MEMBER 10, MITOCHONDRIAL"/>
    <property type="match status" value="1"/>
</dbReference>
<name>X0SEZ9_9ZZZZ</name>